<evidence type="ECO:0000256" key="1">
    <source>
        <dbReference type="ARBA" id="ARBA00023125"/>
    </source>
</evidence>
<proteinExistence type="predicted"/>
<dbReference type="Pfam" id="PF17940">
    <property type="entry name" value="TetR_C_31"/>
    <property type="match status" value="1"/>
</dbReference>
<organism evidence="4 5">
    <name type="scientific">Nocardia thailandica</name>
    <dbReference type="NCBI Taxonomy" id="257275"/>
    <lineage>
        <taxon>Bacteria</taxon>
        <taxon>Bacillati</taxon>
        <taxon>Actinomycetota</taxon>
        <taxon>Actinomycetes</taxon>
        <taxon>Mycobacteriales</taxon>
        <taxon>Nocardiaceae</taxon>
        <taxon>Nocardia</taxon>
    </lineage>
</organism>
<dbReference type="RefSeq" id="WP_387702358.1">
    <property type="nucleotide sequence ID" value="NZ_JBIAMX010000017.1"/>
</dbReference>
<dbReference type="Pfam" id="PF00440">
    <property type="entry name" value="TetR_N"/>
    <property type="match status" value="1"/>
</dbReference>
<dbReference type="SUPFAM" id="SSF48498">
    <property type="entry name" value="Tetracyclin repressor-like, C-terminal domain"/>
    <property type="match status" value="1"/>
</dbReference>
<dbReference type="Gene3D" id="1.10.357.10">
    <property type="entry name" value="Tetracycline Repressor, domain 2"/>
    <property type="match status" value="1"/>
</dbReference>
<name>A0ABW6PU10_9NOCA</name>
<gene>
    <name evidence="4" type="ORF">ACFYTF_24045</name>
</gene>
<keyword evidence="5" id="KW-1185">Reference proteome</keyword>
<protein>
    <submittedName>
        <fullName evidence="4">TetR/AcrR family transcriptional regulator</fullName>
    </submittedName>
</protein>
<dbReference type="PANTHER" id="PTHR30055">
    <property type="entry name" value="HTH-TYPE TRANSCRIPTIONAL REGULATOR RUTR"/>
    <property type="match status" value="1"/>
</dbReference>
<dbReference type="SUPFAM" id="SSF46689">
    <property type="entry name" value="Homeodomain-like"/>
    <property type="match status" value="1"/>
</dbReference>
<keyword evidence="1 2" id="KW-0238">DNA-binding</keyword>
<dbReference type="InterPro" id="IPR050109">
    <property type="entry name" value="HTH-type_TetR-like_transc_reg"/>
</dbReference>
<feature type="DNA-binding region" description="H-T-H motif" evidence="2">
    <location>
        <begin position="24"/>
        <end position="43"/>
    </location>
</feature>
<dbReference type="PANTHER" id="PTHR30055:SF219">
    <property type="entry name" value="TRANSCRIPTIONAL REGULATORY PROTEIN"/>
    <property type="match status" value="1"/>
</dbReference>
<reference evidence="4 5" key="1">
    <citation type="submission" date="2024-10" db="EMBL/GenBank/DDBJ databases">
        <title>The Natural Products Discovery Center: Release of the First 8490 Sequenced Strains for Exploring Actinobacteria Biosynthetic Diversity.</title>
        <authorList>
            <person name="Kalkreuter E."/>
            <person name="Kautsar S.A."/>
            <person name="Yang D."/>
            <person name="Bader C.D."/>
            <person name="Teijaro C.N."/>
            <person name="Fluegel L."/>
            <person name="Davis C.M."/>
            <person name="Simpson J.R."/>
            <person name="Lauterbach L."/>
            <person name="Steele A.D."/>
            <person name="Gui C."/>
            <person name="Meng S."/>
            <person name="Li G."/>
            <person name="Viehrig K."/>
            <person name="Ye F."/>
            <person name="Su P."/>
            <person name="Kiefer A.F."/>
            <person name="Nichols A."/>
            <person name="Cepeda A.J."/>
            <person name="Yan W."/>
            <person name="Fan B."/>
            <person name="Jiang Y."/>
            <person name="Adhikari A."/>
            <person name="Zheng C.-J."/>
            <person name="Schuster L."/>
            <person name="Cowan T.M."/>
            <person name="Smanski M.J."/>
            <person name="Chevrette M.G."/>
            <person name="De Carvalho L.P.S."/>
            <person name="Shen B."/>
        </authorList>
    </citation>
    <scope>NUCLEOTIDE SEQUENCE [LARGE SCALE GENOMIC DNA]</scope>
    <source>
        <strain evidence="4 5">NPDC004045</strain>
    </source>
</reference>
<evidence type="ECO:0000259" key="3">
    <source>
        <dbReference type="PROSITE" id="PS50977"/>
    </source>
</evidence>
<dbReference type="InterPro" id="IPR001647">
    <property type="entry name" value="HTH_TetR"/>
</dbReference>
<dbReference type="InterPro" id="IPR041583">
    <property type="entry name" value="TetR_C_31"/>
</dbReference>
<dbReference type="InterPro" id="IPR036271">
    <property type="entry name" value="Tet_transcr_reg_TetR-rel_C_sf"/>
</dbReference>
<evidence type="ECO:0000256" key="2">
    <source>
        <dbReference type="PROSITE-ProRule" id="PRU00335"/>
    </source>
</evidence>
<feature type="domain" description="HTH tetR-type" evidence="3">
    <location>
        <begin position="1"/>
        <end position="61"/>
    </location>
</feature>
<comment type="caution">
    <text evidence="4">The sequence shown here is derived from an EMBL/GenBank/DDBJ whole genome shotgun (WGS) entry which is preliminary data.</text>
</comment>
<dbReference type="EMBL" id="JBIAMX010000017">
    <property type="protein sequence ID" value="MFF0545915.1"/>
    <property type="molecule type" value="Genomic_DNA"/>
</dbReference>
<sequence>MGTREDLLAAAKQCLADRGYARTTVRDIVAASGTNLAAINYHFGTRDKLLTQAMIESSATAVQQILDTVAADEPGDRLTEFLRRLVDSFTTDRAVWVANAESYPQAIHTPELRAELAAAQARARRGLAELFGHDGDESVGALLQTMIGGLLLQWLIDPEHAPSPEQLVTGMRALARPPA</sequence>
<dbReference type="Proteomes" id="UP001601444">
    <property type="component" value="Unassembled WGS sequence"/>
</dbReference>
<accession>A0ABW6PU10</accession>
<dbReference type="PRINTS" id="PR00455">
    <property type="entry name" value="HTHTETR"/>
</dbReference>
<evidence type="ECO:0000313" key="5">
    <source>
        <dbReference type="Proteomes" id="UP001601444"/>
    </source>
</evidence>
<dbReference type="InterPro" id="IPR009057">
    <property type="entry name" value="Homeodomain-like_sf"/>
</dbReference>
<evidence type="ECO:0000313" key="4">
    <source>
        <dbReference type="EMBL" id="MFF0545915.1"/>
    </source>
</evidence>
<dbReference type="PROSITE" id="PS50977">
    <property type="entry name" value="HTH_TETR_2"/>
    <property type="match status" value="1"/>
</dbReference>